<feature type="compositionally biased region" description="Polar residues" evidence="2">
    <location>
        <begin position="9"/>
        <end position="25"/>
    </location>
</feature>
<accession>T1HJ09</accession>
<sequence length="162" mass="18283">MAAAGSKGACTQVNTSGGEFSSNKGEVTDPTSIILSKLEALLLDLKSVKDKLNKLENDNENTSKNVASFDKNIKEVLLHLKHNVSKNHEDITKLKIENTKLKQEVQDLKSQVANLKQTHQSNSLRITNNKIIIIIERFIVIRNIHFHKYFCSNNLYSLVLRL</sequence>
<dbReference type="EnsemblMetazoa" id="RPRC004032-RA">
    <property type="protein sequence ID" value="RPRC004032-PA"/>
    <property type="gene ID" value="RPRC004032"/>
</dbReference>
<dbReference type="Proteomes" id="UP000015103">
    <property type="component" value="Unassembled WGS sequence"/>
</dbReference>
<keyword evidence="4" id="KW-1185">Reference proteome</keyword>
<dbReference type="Gene3D" id="1.20.5.170">
    <property type="match status" value="1"/>
</dbReference>
<feature type="coiled-coil region" evidence="1">
    <location>
        <begin position="35"/>
        <end position="118"/>
    </location>
</feature>
<dbReference type="EMBL" id="ACPB03027854">
    <property type="status" value="NOT_ANNOTATED_CDS"/>
    <property type="molecule type" value="Genomic_DNA"/>
</dbReference>
<reference evidence="3" key="1">
    <citation type="submission" date="2015-05" db="UniProtKB">
        <authorList>
            <consortium name="EnsemblMetazoa"/>
        </authorList>
    </citation>
    <scope>IDENTIFICATION</scope>
</reference>
<evidence type="ECO:0000313" key="3">
    <source>
        <dbReference type="EnsemblMetazoa" id="RPRC004032-PA"/>
    </source>
</evidence>
<feature type="region of interest" description="Disordered" evidence="2">
    <location>
        <begin position="1"/>
        <end position="25"/>
    </location>
</feature>
<dbReference type="AlphaFoldDB" id="T1HJ09"/>
<evidence type="ECO:0000256" key="2">
    <source>
        <dbReference type="SAM" id="MobiDB-lite"/>
    </source>
</evidence>
<evidence type="ECO:0000256" key="1">
    <source>
        <dbReference type="SAM" id="Coils"/>
    </source>
</evidence>
<keyword evidence="1" id="KW-0175">Coiled coil</keyword>
<organism evidence="3 4">
    <name type="scientific">Rhodnius prolixus</name>
    <name type="common">Triatomid bug</name>
    <dbReference type="NCBI Taxonomy" id="13249"/>
    <lineage>
        <taxon>Eukaryota</taxon>
        <taxon>Metazoa</taxon>
        <taxon>Ecdysozoa</taxon>
        <taxon>Arthropoda</taxon>
        <taxon>Hexapoda</taxon>
        <taxon>Insecta</taxon>
        <taxon>Pterygota</taxon>
        <taxon>Neoptera</taxon>
        <taxon>Paraneoptera</taxon>
        <taxon>Hemiptera</taxon>
        <taxon>Heteroptera</taxon>
        <taxon>Panheteroptera</taxon>
        <taxon>Cimicomorpha</taxon>
        <taxon>Reduviidae</taxon>
        <taxon>Triatominae</taxon>
        <taxon>Rhodnius</taxon>
    </lineage>
</organism>
<dbReference type="InParanoid" id="T1HJ09"/>
<proteinExistence type="predicted"/>
<name>T1HJ09_RHOPR</name>
<evidence type="ECO:0000313" key="4">
    <source>
        <dbReference type="Proteomes" id="UP000015103"/>
    </source>
</evidence>
<dbReference type="VEuPathDB" id="VectorBase:RPRC004032"/>
<dbReference type="HOGENOM" id="CLU_1637508_0_0_1"/>
<protein>
    <submittedName>
        <fullName evidence="3">Uncharacterized protein</fullName>
    </submittedName>
</protein>